<keyword evidence="6" id="KW-0547">Nucleotide-binding</keyword>
<dbReference type="NCBIfam" id="NF006825">
    <property type="entry name" value="PRK09347.1-2"/>
    <property type="match status" value="1"/>
</dbReference>
<evidence type="ECO:0000256" key="3">
    <source>
        <dbReference type="ARBA" id="ARBA00008085"/>
    </source>
</evidence>
<evidence type="ECO:0000256" key="2">
    <source>
        <dbReference type="ARBA" id="ARBA00005080"/>
    </source>
</evidence>
<dbReference type="NCBIfam" id="TIGR00063">
    <property type="entry name" value="folE"/>
    <property type="match status" value="1"/>
</dbReference>
<dbReference type="InterPro" id="IPR018234">
    <property type="entry name" value="GTP_CycHdrlase_I_CS"/>
</dbReference>
<comment type="similarity">
    <text evidence="3 6">Belongs to the GTP cyclohydrolase I family.</text>
</comment>
<dbReference type="GO" id="GO:0046654">
    <property type="term" value="P:tetrahydrofolate biosynthetic process"/>
    <property type="evidence" value="ECO:0007669"/>
    <property type="project" value="UniProtKB-UniRule"/>
</dbReference>
<dbReference type="GO" id="GO:0008270">
    <property type="term" value="F:zinc ion binding"/>
    <property type="evidence" value="ECO:0007669"/>
    <property type="project" value="UniProtKB-UniRule"/>
</dbReference>
<dbReference type="InterPro" id="IPR043134">
    <property type="entry name" value="GTP-CH-I_N"/>
</dbReference>
<protein>
    <recommendedName>
        <fullName evidence="6">GTP cyclohydrolase 1</fullName>
        <ecNumber evidence="6">3.5.4.16</ecNumber>
    </recommendedName>
    <alternativeName>
        <fullName evidence="6">GTP cyclohydrolase I</fullName>
        <shortName evidence="6">GTP-CH-I</shortName>
    </alternativeName>
</protein>
<evidence type="ECO:0000259" key="7">
    <source>
        <dbReference type="Pfam" id="PF01227"/>
    </source>
</evidence>
<evidence type="ECO:0000256" key="1">
    <source>
        <dbReference type="ARBA" id="ARBA00001052"/>
    </source>
</evidence>
<evidence type="ECO:0000256" key="5">
    <source>
        <dbReference type="ARBA" id="ARBA00022801"/>
    </source>
</evidence>
<keyword evidence="6" id="KW-0862">Zinc</keyword>
<keyword evidence="4 6" id="KW-0554">One-carbon metabolism</keyword>
<feature type="binding site" evidence="6">
    <location>
        <position position="170"/>
    </location>
    <ligand>
        <name>Zn(2+)</name>
        <dbReference type="ChEBI" id="CHEBI:29105"/>
    </ligand>
</feature>
<dbReference type="Gene3D" id="3.30.1130.10">
    <property type="match status" value="1"/>
</dbReference>
<keyword evidence="6" id="KW-0342">GTP-binding</keyword>
<comment type="catalytic activity">
    <reaction evidence="1 6">
        <text>GTP + H2O = 7,8-dihydroneopterin 3'-triphosphate + formate + H(+)</text>
        <dbReference type="Rhea" id="RHEA:17473"/>
        <dbReference type="ChEBI" id="CHEBI:15377"/>
        <dbReference type="ChEBI" id="CHEBI:15378"/>
        <dbReference type="ChEBI" id="CHEBI:15740"/>
        <dbReference type="ChEBI" id="CHEBI:37565"/>
        <dbReference type="ChEBI" id="CHEBI:58462"/>
        <dbReference type="EC" id="3.5.4.16"/>
    </reaction>
</comment>
<evidence type="ECO:0000256" key="6">
    <source>
        <dbReference type="HAMAP-Rule" id="MF_00223"/>
    </source>
</evidence>
<comment type="caution">
    <text evidence="8">The sequence shown here is derived from an EMBL/GenBank/DDBJ whole genome shotgun (WGS) entry which is preliminary data.</text>
</comment>
<accession>A0A261UN05</accession>
<dbReference type="Proteomes" id="UP000215767">
    <property type="component" value="Unassembled WGS sequence"/>
</dbReference>
<dbReference type="UniPathway" id="UPA00848">
    <property type="reaction ID" value="UER00151"/>
</dbReference>
<sequence>MPGPTAAGIVSVRLSAHASTLTQATIMSLEEHYTAILQQLGEDPTREGLRDTPARAARAMQYLCRGYAQNLDEIVNGALFTSDTKEIVLVKNIELYSLCEHHMLPFIGKAHVAYLPDGKVLGLSKVARIVDMFARRLQIQENLSRQIAEAVQQVTGAAGVAVVIEAQHMCMMMRGVEKQNSSMVTSVMLGEFHGNAATRAEFMNLIR</sequence>
<evidence type="ECO:0000313" key="9">
    <source>
        <dbReference type="Proteomes" id="UP000215767"/>
    </source>
</evidence>
<dbReference type="PANTHER" id="PTHR11109:SF7">
    <property type="entry name" value="GTP CYCLOHYDROLASE 1"/>
    <property type="match status" value="1"/>
</dbReference>
<keyword evidence="5 6" id="KW-0378">Hydrolase</keyword>
<dbReference type="Pfam" id="PF01227">
    <property type="entry name" value="GTP_cyclohydroI"/>
    <property type="match status" value="1"/>
</dbReference>
<dbReference type="GO" id="GO:0006729">
    <property type="term" value="P:tetrahydrobiopterin biosynthetic process"/>
    <property type="evidence" value="ECO:0007669"/>
    <property type="project" value="TreeGrafter"/>
</dbReference>
<name>A0A261UN05_9BORD</name>
<dbReference type="InterPro" id="IPR020602">
    <property type="entry name" value="GTP_CycHdrlase_I_dom"/>
</dbReference>
<dbReference type="EC" id="3.5.4.16" evidence="6"/>
<dbReference type="PANTHER" id="PTHR11109">
    <property type="entry name" value="GTP CYCLOHYDROLASE I"/>
    <property type="match status" value="1"/>
</dbReference>
<reference evidence="9" key="1">
    <citation type="submission" date="2017-05" db="EMBL/GenBank/DDBJ databases">
        <title>Complete and WGS of Bordetella genogroups.</title>
        <authorList>
            <person name="Spilker T."/>
            <person name="Lipuma J."/>
        </authorList>
    </citation>
    <scope>NUCLEOTIDE SEQUENCE [LARGE SCALE GENOMIC DNA]</scope>
    <source>
        <strain evidence="9">AU8856</strain>
    </source>
</reference>
<dbReference type="GO" id="GO:0006730">
    <property type="term" value="P:one-carbon metabolic process"/>
    <property type="evidence" value="ECO:0007669"/>
    <property type="project" value="UniProtKB-UniRule"/>
</dbReference>
<dbReference type="GO" id="GO:0005737">
    <property type="term" value="C:cytoplasm"/>
    <property type="evidence" value="ECO:0007669"/>
    <property type="project" value="TreeGrafter"/>
</dbReference>
<dbReference type="PROSITE" id="PS00859">
    <property type="entry name" value="GTP_CYCLOHYDROL_1_1"/>
    <property type="match status" value="1"/>
</dbReference>
<evidence type="ECO:0000313" key="8">
    <source>
        <dbReference type="EMBL" id="OZI63274.1"/>
    </source>
</evidence>
<dbReference type="SUPFAM" id="SSF55620">
    <property type="entry name" value="Tetrahydrobiopterin biosynthesis enzymes-like"/>
    <property type="match status" value="1"/>
</dbReference>
<dbReference type="NCBIfam" id="NF006826">
    <property type="entry name" value="PRK09347.1-3"/>
    <property type="match status" value="1"/>
</dbReference>
<dbReference type="InterPro" id="IPR001474">
    <property type="entry name" value="GTP_CycHdrlase_I"/>
</dbReference>
<dbReference type="HAMAP" id="MF_00223">
    <property type="entry name" value="FolE"/>
    <property type="match status" value="1"/>
</dbReference>
<dbReference type="FunFam" id="3.30.1130.10:FF:000001">
    <property type="entry name" value="GTP cyclohydrolase 1"/>
    <property type="match status" value="1"/>
</dbReference>
<dbReference type="GO" id="GO:0003934">
    <property type="term" value="F:GTP cyclohydrolase I activity"/>
    <property type="evidence" value="ECO:0007669"/>
    <property type="project" value="UniProtKB-UniRule"/>
</dbReference>
<dbReference type="PROSITE" id="PS00860">
    <property type="entry name" value="GTP_CYCLOHYDROL_1_2"/>
    <property type="match status" value="1"/>
</dbReference>
<dbReference type="GO" id="GO:0005525">
    <property type="term" value="F:GTP binding"/>
    <property type="evidence" value="ECO:0007669"/>
    <property type="project" value="UniProtKB-KW"/>
</dbReference>
<proteinExistence type="inferred from homology"/>
<dbReference type="Gene3D" id="1.10.286.10">
    <property type="match status" value="1"/>
</dbReference>
<comment type="subunit">
    <text evidence="6">Homopolymer.</text>
</comment>
<feature type="binding site" evidence="6">
    <location>
        <position position="102"/>
    </location>
    <ligand>
        <name>Zn(2+)</name>
        <dbReference type="ChEBI" id="CHEBI:29105"/>
    </ligand>
</feature>
<evidence type="ECO:0000256" key="4">
    <source>
        <dbReference type="ARBA" id="ARBA00022563"/>
    </source>
</evidence>
<feature type="binding site" evidence="6">
    <location>
        <position position="99"/>
    </location>
    <ligand>
        <name>Zn(2+)</name>
        <dbReference type="ChEBI" id="CHEBI:29105"/>
    </ligand>
</feature>
<feature type="domain" description="GTP cyclohydrolase I" evidence="7">
    <location>
        <begin position="30"/>
        <end position="207"/>
    </location>
</feature>
<keyword evidence="9" id="KW-1185">Reference proteome</keyword>
<keyword evidence="6" id="KW-0479">Metal-binding</keyword>
<comment type="pathway">
    <text evidence="2 6">Cofactor biosynthesis; 7,8-dihydroneopterin triphosphate biosynthesis; 7,8-dihydroneopterin triphosphate from GTP: step 1/1.</text>
</comment>
<dbReference type="EMBL" id="NEVS01000004">
    <property type="protein sequence ID" value="OZI63274.1"/>
    <property type="molecule type" value="Genomic_DNA"/>
</dbReference>
<dbReference type="AlphaFoldDB" id="A0A261UN05"/>
<gene>
    <name evidence="6" type="primary">folE</name>
    <name evidence="8" type="ORF">CAL28_09855</name>
</gene>
<dbReference type="InterPro" id="IPR043133">
    <property type="entry name" value="GTP-CH-I_C/QueF"/>
</dbReference>
<organism evidence="8 9">
    <name type="scientific">Bordetella genomosp. 11</name>
    <dbReference type="NCBI Taxonomy" id="1416808"/>
    <lineage>
        <taxon>Bacteria</taxon>
        <taxon>Pseudomonadati</taxon>
        <taxon>Pseudomonadota</taxon>
        <taxon>Betaproteobacteria</taxon>
        <taxon>Burkholderiales</taxon>
        <taxon>Alcaligenaceae</taxon>
        <taxon>Bordetella</taxon>
    </lineage>
</organism>